<evidence type="ECO:0000313" key="5">
    <source>
        <dbReference type="Proteomes" id="UP000007635"/>
    </source>
</evidence>
<feature type="compositionally biased region" description="Basic and acidic residues" evidence="2">
    <location>
        <begin position="621"/>
        <end position="630"/>
    </location>
</feature>
<feature type="compositionally biased region" description="Basic and acidic residues" evidence="2">
    <location>
        <begin position="653"/>
        <end position="664"/>
    </location>
</feature>
<feature type="compositionally biased region" description="Polar residues" evidence="2">
    <location>
        <begin position="274"/>
        <end position="285"/>
    </location>
</feature>
<feature type="compositionally biased region" description="Acidic residues" evidence="2">
    <location>
        <begin position="553"/>
        <end position="566"/>
    </location>
</feature>
<dbReference type="InterPro" id="IPR026136">
    <property type="entry name" value="RIPOR3"/>
</dbReference>
<comment type="similarity">
    <text evidence="1">Belongs to the RIPOR family.</text>
</comment>
<keyword evidence="5" id="KW-1185">Reference proteome</keyword>
<dbReference type="InterPro" id="IPR031780">
    <property type="entry name" value="FAM65_N"/>
</dbReference>
<evidence type="ECO:0000256" key="1">
    <source>
        <dbReference type="ARBA" id="ARBA00005744"/>
    </source>
</evidence>
<dbReference type="Proteomes" id="UP000007635">
    <property type="component" value="Chromosome II"/>
</dbReference>
<organism evidence="4 5">
    <name type="scientific">Gasterosteus aculeatus aculeatus</name>
    <name type="common">three-spined stickleback</name>
    <dbReference type="NCBI Taxonomy" id="481459"/>
    <lineage>
        <taxon>Eukaryota</taxon>
        <taxon>Metazoa</taxon>
        <taxon>Chordata</taxon>
        <taxon>Craniata</taxon>
        <taxon>Vertebrata</taxon>
        <taxon>Euteleostomi</taxon>
        <taxon>Actinopterygii</taxon>
        <taxon>Neopterygii</taxon>
        <taxon>Teleostei</taxon>
        <taxon>Neoteleostei</taxon>
        <taxon>Acanthomorphata</taxon>
        <taxon>Eupercaria</taxon>
        <taxon>Perciformes</taxon>
        <taxon>Cottioidei</taxon>
        <taxon>Gasterosteales</taxon>
        <taxon>Gasterosteidae</taxon>
        <taxon>Gasterosteus</taxon>
    </lineage>
</organism>
<dbReference type="PANTHER" id="PTHR15829:SF1">
    <property type="entry name" value="RHO FAMILY-INTERACTING CELL POLARIZATION REGULATOR 1"/>
    <property type="match status" value="1"/>
</dbReference>
<feature type="compositionally biased region" description="Polar residues" evidence="2">
    <location>
        <begin position="387"/>
        <end position="409"/>
    </location>
</feature>
<feature type="region of interest" description="Disordered" evidence="2">
    <location>
        <begin position="548"/>
        <end position="664"/>
    </location>
</feature>
<protein>
    <recommendedName>
        <fullName evidence="3">FAM65 N-terminal domain-containing protein</fullName>
    </recommendedName>
</protein>
<sequence length="664" mass="74105">MFTGSTKLPLTKTPQPERLDEVYAALRRGLQSYLQVHQLELDSLGQQTRENKRNGRLGSLYELDKQVKAIERFMRRLEFHHSKVEELYDAYCIQRRLRDGASKMVAAFNTATGSKEARESLSEANKGYRECTEHMCSLESELESQMGEFHVKMKGLAGFARLCAGDQYEVLMRYGRQRWRLRGRVEVSNKQIWDSEDYIFLPLVTELLSIKVTELKSLANHVVVGSVSCEMLDLFCPLPQTLAVDINDLGTVKLNLEVTWSPFDKDDQTCSTSTVSKRLLSNQSPPDTPSMREQVFYSAPRGGRRHSRTLAEAFHDAVADRTASLRFEFSRTTPRFISVQSSLLKRQGEMENGTVWSNSSESSDDSSSPALAHHAHRLAASNMLPTNLTPQLSFTPHKSSASTPSLSSNQEEDETEAGEAFAPADALPNGHLQTSRSHSPDCAVADRVSVQSADLSESSAELSCSCSDVCPGPPASLIQAQDLSKSGVPQVCILAVEKRESSEDLSVKAGAAESVQESRPPEEALTVSFPTSSSFNLEVETALESFDFLNCSDLEEEEEQEEDELQPEEREKNEEDGGEDQNKMEEKRVEEEDKDEGNFYSGSDEEADALQILMEAPEGFRNSDEDRFSESQESSVGDVQDLCQMEMPEEPSEEKGDDQRDERS</sequence>
<dbReference type="Ensembl" id="ENSGACT00000051194.1">
    <property type="protein sequence ID" value="ENSGACP00000033110.1"/>
    <property type="gene ID" value="ENSGACG00000015863.2"/>
</dbReference>
<reference evidence="4" key="3">
    <citation type="submission" date="2025-09" db="UniProtKB">
        <authorList>
            <consortium name="Ensembl"/>
        </authorList>
    </citation>
    <scope>IDENTIFICATION</scope>
</reference>
<dbReference type="AlphaFoldDB" id="A0AAQ4P2Q3"/>
<proteinExistence type="inferred from homology"/>
<feature type="region of interest" description="Disordered" evidence="2">
    <location>
        <begin position="274"/>
        <end position="293"/>
    </location>
</feature>
<feature type="region of interest" description="Disordered" evidence="2">
    <location>
        <begin position="347"/>
        <end position="373"/>
    </location>
</feature>
<feature type="compositionally biased region" description="Low complexity" evidence="2">
    <location>
        <begin position="357"/>
        <end position="373"/>
    </location>
</feature>
<dbReference type="PANTHER" id="PTHR15829">
    <property type="entry name" value="PROTEIN KINASE PKN/PRK1, EFFECTOR"/>
    <property type="match status" value="1"/>
</dbReference>
<dbReference type="Pfam" id="PF15903">
    <property type="entry name" value="PL48"/>
    <property type="match status" value="1"/>
</dbReference>
<accession>A0AAQ4P2Q3</accession>
<evidence type="ECO:0000256" key="2">
    <source>
        <dbReference type="SAM" id="MobiDB-lite"/>
    </source>
</evidence>
<feature type="region of interest" description="Disordered" evidence="2">
    <location>
        <begin position="387"/>
        <end position="418"/>
    </location>
</feature>
<name>A0AAQ4P2Q3_GASAC</name>
<feature type="region of interest" description="Disordered" evidence="2">
    <location>
        <begin position="503"/>
        <end position="533"/>
    </location>
</feature>
<feature type="compositionally biased region" description="Basic and acidic residues" evidence="2">
    <location>
        <begin position="567"/>
        <end position="591"/>
    </location>
</feature>
<feature type="domain" description="FAM65 N-terminal" evidence="3">
    <location>
        <begin position="8"/>
        <end position="299"/>
    </location>
</feature>
<evidence type="ECO:0000313" key="4">
    <source>
        <dbReference type="Ensembl" id="ENSGACP00000033110.1"/>
    </source>
</evidence>
<reference evidence="4 5" key="1">
    <citation type="journal article" date="2021" name="G3 (Bethesda)">
        <title>Improved contiguity of the threespine stickleback genome using long-read sequencing.</title>
        <authorList>
            <person name="Nath S."/>
            <person name="Shaw D.E."/>
            <person name="White M.A."/>
        </authorList>
    </citation>
    <scope>NUCLEOTIDE SEQUENCE [LARGE SCALE GENOMIC DNA]</scope>
    <source>
        <strain evidence="4 5">Lake Benthic</strain>
    </source>
</reference>
<evidence type="ECO:0000259" key="3">
    <source>
        <dbReference type="Pfam" id="PF15903"/>
    </source>
</evidence>
<reference evidence="4" key="2">
    <citation type="submission" date="2025-08" db="UniProtKB">
        <authorList>
            <consortium name="Ensembl"/>
        </authorList>
    </citation>
    <scope>IDENTIFICATION</scope>
</reference>
<dbReference type="GeneTree" id="ENSGT00940000153717"/>